<gene>
    <name evidence="3" type="ORF">MKZ38_008543</name>
</gene>
<keyword evidence="4" id="KW-1185">Reference proteome</keyword>
<keyword evidence="2" id="KW-1133">Transmembrane helix</keyword>
<feature type="compositionally biased region" description="Low complexity" evidence="1">
    <location>
        <begin position="341"/>
        <end position="357"/>
    </location>
</feature>
<evidence type="ECO:0008006" key="5">
    <source>
        <dbReference type="Google" id="ProtNLM"/>
    </source>
</evidence>
<reference evidence="3" key="1">
    <citation type="submission" date="2022-07" db="EMBL/GenBank/DDBJ databases">
        <title>Draft genome sequence of Zalerion maritima ATCC 34329, a (micro)plastics degrading marine fungus.</title>
        <authorList>
            <person name="Paco A."/>
            <person name="Goncalves M.F.M."/>
            <person name="Rocha-Santos T.A.P."/>
            <person name="Alves A."/>
        </authorList>
    </citation>
    <scope>NUCLEOTIDE SEQUENCE</scope>
    <source>
        <strain evidence="3">ATCC 34329</strain>
    </source>
</reference>
<protein>
    <recommendedName>
        <fullName evidence="5">Transmembrane protein</fullName>
    </recommendedName>
</protein>
<dbReference type="EMBL" id="JAKWBI020000059">
    <property type="protein sequence ID" value="KAJ2904213.1"/>
    <property type="molecule type" value="Genomic_DNA"/>
</dbReference>
<evidence type="ECO:0000256" key="2">
    <source>
        <dbReference type="SAM" id="Phobius"/>
    </source>
</evidence>
<dbReference type="AlphaFoldDB" id="A0AAD5RU56"/>
<feature type="transmembrane region" description="Helical" evidence="2">
    <location>
        <begin position="93"/>
        <end position="113"/>
    </location>
</feature>
<accession>A0AAD5RU56</accession>
<evidence type="ECO:0000313" key="3">
    <source>
        <dbReference type="EMBL" id="KAJ2904213.1"/>
    </source>
</evidence>
<dbReference type="Proteomes" id="UP001201980">
    <property type="component" value="Unassembled WGS sequence"/>
</dbReference>
<proteinExistence type="predicted"/>
<feature type="region of interest" description="Disordered" evidence="1">
    <location>
        <begin position="325"/>
        <end position="357"/>
    </location>
</feature>
<evidence type="ECO:0000313" key="4">
    <source>
        <dbReference type="Proteomes" id="UP001201980"/>
    </source>
</evidence>
<comment type="caution">
    <text evidence="3">The sequence shown here is derived from an EMBL/GenBank/DDBJ whole genome shotgun (WGS) entry which is preliminary data.</text>
</comment>
<organism evidence="3 4">
    <name type="scientific">Zalerion maritima</name>
    <dbReference type="NCBI Taxonomy" id="339359"/>
    <lineage>
        <taxon>Eukaryota</taxon>
        <taxon>Fungi</taxon>
        <taxon>Dikarya</taxon>
        <taxon>Ascomycota</taxon>
        <taxon>Pezizomycotina</taxon>
        <taxon>Sordariomycetes</taxon>
        <taxon>Lulworthiomycetidae</taxon>
        <taxon>Lulworthiales</taxon>
        <taxon>Lulworthiaceae</taxon>
        <taxon>Zalerion</taxon>
    </lineage>
</organism>
<feature type="compositionally biased region" description="Pro residues" evidence="1">
    <location>
        <begin position="240"/>
        <end position="255"/>
    </location>
</feature>
<evidence type="ECO:0000256" key="1">
    <source>
        <dbReference type="SAM" id="MobiDB-lite"/>
    </source>
</evidence>
<feature type="region of interest" description="Disordered" evidence="1">
    <location>
        <begin position="233"/>
        <end position="267"/>
    </location>
</feature>
<keyword evidence="2" id="KW-0812">Transmembrane</keyword>
<keyword evidence="2" id="KW-0472">Membrane</keyword>
<name>A0AAD5RU56_9PEZI</name>
<sequence>MDDESGYCAWDVPPLLHERASSKNSPFPHHSAYPFPSSYPQPTCPASSLHTTHSTAIRTIRTSTDASEREFDIKRITTRASDMMADDGGYHHYIFYIVLTALLLSLFIFAQAVTTYTAAYRGAPKEIQTFVDALDFSSLENDSYDHDVNRVQRMDDRIRLNRLLRDIQKCTDEFRVQVNNLTRDDTNRAEIRRRSRVLWAHKRPRLEESVRRLDLLRMRFLVVYMGIVANQAPTEKPSAAPTPKPIPTPPTPPTPQQLMLTPPLTPKPPPLPKSITEAIMKKPQLKKISTAPVTRGEKGKPKADHHMGWAGVIAELQKSPLLHKRHASIETAMAEQKNAGSSTPSLSPLSSSPTSVS</sequence>